<dbReference type="GO" id="GO:0016887">
    <property type="term" value="F:ATP hydrolysis activity"/>
    <property type="evidence" value="ECO:0007669"/>
    <property type="project" value="InterPro"/>
</dbReference>
<name>A0A1D8S2I5_9EURY</name>
<evidence type="ECO:0000313" key="6">
    <source>
        <dbReference type="EMBL" id="AOW79574.1"/>
    </source>
</evidence>
<proteinExistence type="inferred from homology"/>
<dbReference type="InterPro" id="IPR017871">
    <property type="entry name" value="ABC_transporter-like_CS"/>
</dbReference>
<dbReference type="PANTHER" id="PTHR42711">
    <property type="entry name" value="ABC TRANSPORTER ATP-BINDING PROTEIN"/>
    <property type="match status" value="1"/>
</dbReference>
<organism evidence="6 8">
    <name type="scientific">Halodesulfurarchaeum formicicum</name>
    <dbReference type="NCBI Taxonomy" id="1873524"/>
    <lineage>
        <taxon>Archaea</taxon>
        <taxon>Methanobacteriati</taxon>
        <taxon>Methanobacteriota</taxon>
        <taxon>Stenosarchaea group</taxon>
        <taxon>Halobacteria</taxon>
        <taxon>Halobacteriales</taxon>
        <taxon>Halobacteriaceae</taxon>
        <taxon>Halodesulfurarchaeum</taxon>
    </lineage>
</organism>
<dbReference type="GO" id="GO:0005524">
    <property type="term" value="F:ATP binding"/>
    <property type="evidence" value="ECO:0007669"/>
    <property type="project" value="UniProtKB-KW"/>
</dbReference>
<dbReference type="InterPro" id="IPR003593">
    <property type="entry name" value="AAA+_ATPase"/>
</dbReference>
<dbReference type="CDD" id="cd03230">
    <property type="entry name" value="ABC_DR_subfamily_A"/>
    <property type="match status" value="1"/>
</dbReference>
<dbReference type="EMBL" id="CP016070">
    <property type="protein sequence ID" value="AOW79574.1"/>
    <property type="molecule type" value="Genomic_DNA"/>
</dbReference>
<keyword evidence="2" id="KW-0813">Transport</keyword>
<dbReference type="PATRIC" id="fig|1855411.3.peg.371"/>
<reference evidence="7" key="3">
    <citation type="journal article" date="2017" name="ISME J.">
        <title>Discovery of anaerobic lithoheterotrophic haloarchaea, ubiquitous in hypersaline habitats.</title>
        <authorList>
            <person name="Sorokin D.Y."/>
            <person name="Messina E."/>
            <person name="Smedile F."/>
            <person name="Roman P."/>
            <person name="Damste J.S.S."/>
            <person name="Ciordia S."/>
            <person name="Mena M.C."/>
            <person name="Ferrer M."/>
            <person name="Golyshin P.N."/>
            <person name="Kublanov I.V."/>
            <person name="Samarov N.I."/>
            <person name="Toshchakov S.V."/>
            <person name="La Cono V."/>
            <person name="Yakimov M.M."/>
        </authorList>
    </citation>
    <scope>NUCLEOTIDE SEQUENCE</scope>
    <source>
        <strain evidence="7">HSR6</strain>
    </source>
</reference>
<dbReference type="InterPro" id="IPR050763">
    <property type="entry name" value="ABC_transporter_ATP-binding"/>
</dbReference>
<dbReference type="InterPro" id="IPR027417">
    <property type="entry name" value="P-loop_NTPase"/>
</dbReference>
<keyword evidence="4" id="KW-0067">ATP-binding</keyword>
<dbReference type="Proteomes" id="UP000185608">
    <property type="component" value="Chromosome"/>
</dbReference>
<evidence type="ECO:0000313" key="9">
    <source>
        <dbReference type="Proteomes" id="UP000186165"/>
    </source>
</evidence>
<dbReference type="InterPro" id="IPR003439">
    <property type="entry name" value="ABC_transporter-like_ATP-bd"/>
</dbReference>
<dbReference type="Gene3D" id="3.40.50.300">
    <property type="entry name" value="P-loop containing nucleotide triphosphate hydrolases"/>
    <property type="match status" value="1"/>
</dbReference>
<dbReference type="EMBL" id="CP016804">
    <property type="protein sequence ID" value="APE94825.1"/>
    <property type="molecule type" value="Genomic_DNA"/>
</dbReference>
<protein>
    <submittedName>
        <fullName evidence="6">ABC transporter</fullName>
    </submittedName>
</protein>
<dbReference type="KEGG" id="hhsr:HSR6_0359"/>
<evidence type="ECO:0000313" key="7">
    <source>
        <dbReference type="EMBL" id="APE94825.1"/>
    </source>
</evidence>
<evidence type="ECO:0000256" key="3">
    <source>
        <dbReference type="ARBA" id="ARBA00022741"/>
    </source>
</evidence>
<sequence>MTEMPAIEVQALTKRFGETVANDALEFRVESGEIFGFLGPNGAGKTTTLRTLLGLLSPTSGTATVLGADVRDEEPLRQARKRIGYLPAELSFTESVTGESFLGYQAALKGDERLTEMTDLFDPPLEKPIRTYSSGNRQMLGLIQAFMHDPDLVIMDEPTSGLDPLKQERLNSFLRAEREAGTTIFFSSHVLGEVRRVCDRVGIIREGELVALEDIDSLLRKGGKRVRLHTDEPLDEDALALPGIVDFEQVGTVTRFTFTGDYNELLAALSTYSLIDMEIEEPPLEEVFMHYYGDDRGDR</sequence>
<gene>
    <name evidence="7" type="ORF">HSR6_0359</name>
    <name evidence="6" type="ORF">HTSR_0374</name>
</gene>
<dbReference type="Pfam" id="PF00005">
    <property type="entry name" value="ABC_tran"/>
    <property type="match status" value="1"/>
</dbReference>
<dbReference type="Proteomes" id="UP000186165">
    <property type="component" value="Chromosome"/>
</dbReference>
<reference evidence="9" key="2">
    <citation type="submission" date="2016-08" db="EMBL/GenBank/DDBJ databases">
        <title>Discovery of first anaerobic lithoheterotrophic haloarchae widely represented in hypersaline habitats.</title>
        <authorList>
            <person name="Sorokin D.Y."/>
            <person name="Kublanov I.V."/>
            <person name="Roman P."/>
            <person name="Sinninghe Damste J.S."/>
            <person name="Golyshin P.N."/>
            <person name="Rojo D."/>
            <person name="Ciordia S."/>
            <person name="Mena Md.C."/>
            <person name="Ferrer M."/>
            <person name="Smedile F."/>
            <person name="Messina E."/>
            <person name="La Cono V."/>
            <person name="Yakimov M.M."/>
        </authorList>
    </citation>
    <scope>NUCLEOTIDE SEQUENCE [LARGE SCALE GENOMIC DNA]</scope>
    <source>
        <strain evidence="9">HSR6</strain>
    </source>
</reference>
<evidence type="ECO:0000256" key="2">
    <source>
        <dbReference type="ARBA" id="ARBA00022448"/>
    </source>
</evidence>
<evidence type="ECO:0000256" key="1">
    <source>
        <dbReference type="ARBA" id="ARBA00005417"/>
    </source>
</evidence>
<dbReference type="PROSITE" id="PS00211">
    <property type="entry name" value="ABC_TRANSPORTER_1"/>
    <property type="match status" value="1"/>
</dbReference>
<evidence type="ECO:0000256" key="4">
    <source>
        <dbReference type="ARBA" id="ARBA00022840"/>
    </source>
</evidence>
<evidence type="ECO:0000313" key="8">
    <source>
        <dbReference type="Proteomes" id="UP000185608"/>
    </source>
</evidence>
<dbReference type="PROSITE" id="PS50893">
    <property type="entry name" value="ABC_TRANSPORTER_2"/>
    <property type="match status" value="1"/>
</dbReference>
<dbReference type="STRING" id="1873524.HSR6_0359"/>
<feature type="domain" description="ABC transporter" evidence="5">
    <location>
        <begin position="7"/>
        <end position="231"/>
    </location>
</feature>
<keyword evidence="3" id="KW-0547">Nucleotide-binding</keyword>
<reference evidence="6 8" key="1">
    <citation type="submission" date="2016-06" db="EMBL/GenBank/DDBJ databases">
        <title>Discovery of anaerobic lithoheterotrophic haloarchaeon capable of sulfur respiration by hydrogen and formate.</title>
        <authorList>
            <person name="Sorokin D.Y."/>
            <person name="Kublanov I.V."/>
            <person name="Roman P."/>
            <person name="Sinninghe Damste J.S."/>
            <person name="Golyshin P.N."/>
            <person name="Rojo D."/>
            <person name="Ciordia S."/>
            <person name="Mena Md.C."/>
            <person name="Ferrer M."/>
            <person name="Smedile F."/>
            <person name="Messina E."/>
            <person name="La Cono V."/>
            <person name="Yakimov M.M."/>
        </authorList>
    </citation>
    <scope>NUCLEOTIDE SEQUENCE [LARGE SCALE GENOMIC DNA]</scope>
    <source>
        <strain evidence="6 8">HTSR1</strain>
    </source>
</reference>
<dbReference type="KEGG" id="halh:HTSR_0374"/>
<evidence type="ECO:0000259" key="5">
    <source>
        <dbReference type="PROSITE" id="PS50893"/>
    </source>
</evidence>
<comment type="similarity">
    <text evidence="1">Belongs to the ABC transporter superfamily.</text>
</comment>
<accession>A0A1D8S2I5</accession>
<dbReference type="PANTHER" id="PTHR42711:SF5">
    <property type="entry name" value="ABC TRANSPORTER ATP-BINDING PROTEIN NATA"/>
    <property type="match status" value="1"/>
</dbReference>
<dbReference type="SUPFAM" id="SSF52540">
    <property type="entry name" value="P-loop containing nucleoside triphosphate hydrolases"/>
    <property type="match status" value="1"/>
</dbReference>
<keyword evidence="9" id="KW-1185">Reference proteome</keyword>
<dbReference type="AlphaFoldDB" id="A0A1D8S2I5"/>
<accession>A0A1J1AB77</accession>
<dbReference type="SMART" id="SM00382">
    <property type="entry name" value="AAA"/>
    <property type="match status" value="1"/>
</dbReference>